<accession>A0AAE1HD54</accession>
<gene>
    <name evidence="1" type="ORF">KUF71_008211</name>
</gene>
<name>A0AAE1HD54_9NEOP</name>
<keyword evidence="2" id="KW-1185">Reference proteome</keyword>
<comment type="caution">
    <text evidence="1">The sequence shown here is derived from an EMBL/GenBank/DDBJ whole genome shotgun (WGS) entry which is preliminary data.</text>
</comment>
<dbReference type="Proteomes" id="UP001219518">
    <property type="component" value="Unassembled WGS sequence"/>
</dbReference>
<dbReference type="EMBL" id="JAHWGI010000969">
    <property type="protein sequence ID" value="KAK3919062.1"/>
    <property type="molecule type" value="Genomic_DNA"/>
</dbReference>
<evidence type="ECO:0000313" key="1">
    <source>
        <dbReference type="EMBL" id="KAK3919062.1"/>
    </source>
</evidence>
<reference evidence="1" key="2">
    <citation type="journal article" date="2023" name="BMC Genomics">
        <title>Pest status, molecular evolution, and epigenetic factors derived from the genome assembly of Frankliniella fusca, a thysanopteran phytovirus vector.</title>
        <authorList>
            <person name="Catto M.A."/>
            <person name="Labadie P.E."/>
            <person name="Jacobson A.L."/>
            <person name="Kennedy G.G."/>
            <person name="Srinivasan R."/>
            <person name="Hunt B.G."/>
        </authorList>
    </citation>
    <scope>NUCLEOTIDE SEQUENCE</scope>
    <source>
        <strain evidence="1">PL_HMW_Pooled</strain>
    </source>
</reference>
<sequence>MSMILESIPVAPLPGRPATPCPPHHYPAAAAAAAARPASAKLPPVSWETAEGGRSSRALRVDQIGNEESANHAETGPAAGKVVGVPDQYAWAAAGPGRAAKPLARPSGAREKTLLDAVRNQPAWGRVWVRVLHEAVQDAPRRKPFPLCTCQEQETKVDVVFE</sequence>
<proteinExistence type="predicted"/>
<protein>
    <submittedName>
        <fullName evidence="1">11.3 kDa protein in psiA-psiB intergenic region</fullName>
    </submittedName>
</protein>
<reference evidence="1" key="1">
    <citation type="submission" date="2021-07" db="EMBL/GenBank/DDBJ databases">
        <authorList>
            <person name="Catto M.A."/>
            <person name="Jacobson A."/>
            <person name="Kennedy G."/>
            <person name="Labadie P."/>
            <person name="Hunt B.G."/>
            <person name="Srinivasan R."/>
        </authorList>
    </citation>
    <scope>NUCLEOTIDE SEQUENCE</scope>
    <source>
        <strain evidence="1">PL_HMW_Pooled</strain>
        <tissue evidence="1">Head</tissue>
    </source>
</reference>
<dbReference type="AlphaFoldDB" id="A0AAE1HD54"/>
<organism evidence="1 2">
    <name type="scientific">Frankliniella fusca</name>
    <dbReference type="NCBI Taxonomy" id="407009"/>
    <lineage>
        <taxon>Eukaryota</taxon>
        <taxon>Metazoa</taxon>
        <taxon>Ecdysozoa</taxon>
        <taxon>Arthropoda</taxon>
        <taxon>Hexapoda</taxon>
        <taxon>Insecta</taxon>
        <taxon>Pterygota</taxon>
        <taxon>Neoptera</taxon>
        <taxon>Paraneoptera</taxon>
        <taxon>Thysanoptera</taxon>
        <taxon>Terebrantia</taxon>
        <taxon>Thripoidea</taxon>
        <taxon>Thripidae</taxon>
        <taxon>Frankliniella</taxon>
    </lineage>
</organism>
<evidence type="ECO:0000313" key="2">
    <source>
        <dbReference type="Proteomes" id="UP001219518"/>
    </source>
</evidence>